<evidence type="ECO:0000313" key="1">
    <source>
        <dbReference type="EMBL" id="ONI40482.1"/>
    </source>
</evidence>
<comment type="caution">
    <text evidence="1">The sequence shown here is derived from an EMBL/GenBank/DDBJ whole genome shotgun (WGS) entry which is preliminary data.</text>
</comment>
<reference evidence="1" key="1">
    <citation type="submission" date="2016-08" db="EMBL/GenBank/DDBJ databases">
        <authorList>
            <person name="Ngugi D.K."/>
            <person name="Miyake S."/>
            <person name="Stingl U."/>
        </authorList>
    </citation>
    <scope>NUCLEOTIDE SEQUENCE</scope>
    <source>
        <strain evidence="1">SCG-B11WGA-EpuloA1</strain>
    </source>
</reference>
<dbReference type="Proteomes" id="UP000188605">
    <property type="component" value="Unassembled WGS sequence"/>
</dbReference>
<protein>
    <submittedName>
        <fullName evidence="1">Uncharacterized protein</fullName>
    </submittedName>
</protein>
<gene>
    <name evidence="1" type="ORF">AN396_05760</name>
</gene>
<proteinExistence type="predicted"/>
<name>A0ACC8XCQ6_9FIRM</name>
<dbReference type="EMBL" id="LJDB01000050">
    <property type="protein sequence ID" value="ONI40482.1"/>
    <property type="molecule type" value="Genomic_DNA"/>
</dbReference>
<organism evidence="1 2">
    <name type="scientific">Candidatus Epulonipiscium fishelsonii</name>
    <dbReference type="NCBI Taxonomy" id="77094"/>
    <lineage>
        <taxon>Bacteria</taxon>
        <taxon>Bacillati</taxon>
        <taxon>Bacillota</taxon>
        <taxon>Clostridia</taxon>
        <taxon>Lachnospirales</taxon>
        <taxon>Lachnospiraceae</taxon>
        <taxon>Candidatus Epulonipiscium</taxon>
    </lineage>
</organism>
<evidence type="ECO:0000313" key="2">
    <source>
        <dbReference type="Proteomes" id="UP000188605"/>
    </source>
</evidence>
<accession>A0ACC8XCQ6</accession>
<sequence length="150" mass="17577">MKIVETPWNVAYKFLLFIFGMPFFSVGLIMLIIFEESEALILNGVLWIVLAVGFKIKNIYNERELERFKKEDLCYEGTMINIIPSHWVRIGNYITACVECSYKTDKGDCVVKSGYYLLSPFDTKENLCPKIYVNRDNFDESIVELFRRDN</sequence>
<keyword evidence="2" id="KW-1185">Reference proteome</keyword>